<keyword evidence="1" id="KW-0812">Transmembrane</keyword>
<dbReference type="PANTHER" id="PTHR32158">
    <property type="entry name" value="RING-TYPE DOMAIN-CONTAINING PROTEIN"/>
    <property type="match status" value="1"/>
</dbReference>
<dbReference type="AlphaFoldDB" id="A0A1J4JNG2"/>
<protein>
    <recommendedName>
        <fullName evidence="4">Right handed beta helix domain-containing protein</fullName>
    </recommendedName>
</protein>
<dbReference type="PANTHER" id="PTHR32158:SF20">
    <property type="match status" value="1"/>
</dbReference>
<comment type="caution">
    <text evidence="2">The sequence shown here is derived from an EMBL/GenBank/DDBJ whole genome shotgun (WGS) entry which is preliminary data.</text>
</comment>
<dbReference type="InterPro" id="IPR012334">
    <property type="entry name" value="Pectin_lyas_fold"/>
</dbReference>
<dbReference type="InterPro" id="IPR011050">
    <property type="entry name" value="Pectin_lyase_fold/virulence"/>
</dbReference>
<evidence type="ECO:0000256" key="1">
    <source>
        <dbReference type="SAM" id="Phobius"/>
    </source>
</evidence>
<dbReference type="Proteomes" id="UP000179807">
    <property type="component" value="Unassembled WGS sequence"/>
</dbReference>
<accession>A0A1J4JNG2</accession>
<dbReference type="VEuPathDB" id="TrichDB:TRFO_33499"/>
<reference evidence="2" key="1">
    <citation type="submission" date="2016-10" db="EMBL/GenBank/DDBJ databases">
        <authorList>
            <person name="Benchimol M."/>
            <person name="Almeida L.G."/>
            <person name="Vasconcelos A.T."/>
            <person name="Perreira-Neves A."/>
            <person name="Rosa I.A."/>
            <person name="Tasca T."/>
            <person name="Bogo M.R."/>
            <person name="de Souza W."/>
        </authorList>
    </citation>
    <scope>NUCLEOTIDE SEQUENCE [LARGE SCALE GENOMIC DNA]</scope>
    <source>
        <strain evidence="2">K</strain>
    </source>
</reference>
<keyword evidence="1" id="KW-0472">Membrane</keyword>
<dbReference type="EMBL" id="MLAK01000978">
    <property type="protein sequence ID" value="OHS99975.1"/>
    <property type="molecule type" value="Genomic_DNA"/>
</dbReference>
<evidence type="ECO:0008006" key="4">
    <source>
        <dbReference type="Google" id="ProtNLM"/>
    </source>
</evidence>
<organism evidence="2 3">
    <name type="scientific">Tritrichomonas foetus</name>
    <dbReference type="NCBI Taxonomy" id="1144522"/>
    <lineage>
        <taxon>Eukaryota</taxon>
        <taxon>Metamonada</taxon>
        <taxon>Parabasalia</taxon>
        <taxon>Tritrichomonadida</taxon>
        <taxon>Tritrichomonadidae</taxon>
        <taxon>Tritrichomonas</taxon>
    </lineage>
</organism>
<evidence type="ECO:0000313" key="3">
    <source>
        <dbReference type="Proteomes" id="UP000179807"/>
    </source>
</evidence>
<sequence length="524" mass="59873">MIIVFTLISTQLHIINEGNSTNCTENNPCNYNHAMELLDQQEIIFFHDQIISEPEHIKSFRLLASKALSKGISIQGTKTLIIGSSSEFYKPAFISFENSKNTFIEGFIFSEFHSSIIQTRSSNSFSIKNCLFQENHIDKKLSLLIFSHSSIILKNTNITLCTIHDSSLISTHMSSIFWDSCIIDNVFSFHISDNPLFLMIETNLSILATIFIRNNSPYSPLFTIIGNSNVLVINSTFSSNQNTELFQCDSIKHVNFTNSLLYDNQGTVISTIEGTLITLNNSKFHQNFSPVAPLFTIHNSSLSIYENCQFLSNSAIDFFLIDGENSLLSLNNSKFIGNHLFNSLIHGENYAKIEIENCFFEKTQSKNFVIGGIQISVNLLNSSFSESFSPVLSVNKSDLTIFNSIFQKSYSQGKLAILSAKSKIRIEKSNFNDNTLSYVLLLQGNITLKKLFFETPMEFALSTNLQKNCRKCHFKPKFEDENHFSIPKMMIIMYFMVFLFVFILFRKKILISFRRLRNRRHILD</sequence>
<gene>
    <name evidence="2" type="ORF">TRFO_33499</name>
</gene>
<dbReference type="GeneID" id="94843814"/>
<proteinExistence type="predicted"/>
<feature type="transmembrane region" description="Helical" evidence="1">
    <location>
        <begin position="486"/>
        <end position="505"/>
    </location>
</feature>
<name>A0A1J4JNG2_9EUKA</name>
<keyword evidence="1" id="KW-1133">Transmembrane helix</keyword>
<dbReference type="SUPFAM" id="SSF51126">
    <property type="entry name" value="Pectin lyase-like"/>
    <property type="match status" value="2"/>
</dbReference>
<keyword evidence="3" id="KW-1185">Reference proteome</keyword>
<evidence type="ECO:0000313" key="2">
    <source>
        <dbReference type="EMBL" id="OHS99975.1"/>
    </source>
</evidence>
<dbReference type="Gene3D" id="2.160.20.10">
    <property type="entry name" value="Single-stranded right-handed beta-helix, Pectin lyase-like"/>
    <property type="match status" value="1"/>
</dbReference>
<dbReference type="RefSeq" id="XP_068353112.1">
    <property type="nucleotide sequence ID" value="XM_068509110.1"/>
</dbReference>